<reference evidence="9 10" key="1">
    <citation type="submission" date="2020-07" db="EMBL/GenBank/DDBJ databases">
        <title>Sequencing the genomes of 1000 actinobacteria strains.</title>
        <authorList>
            <person name="Klenk H.-P."/>
        </authorList>
    </citation>
    <scope>NUCLEOTIDE SEQUENCE [LARGE SCALE GENOMIC DNA]</scope>
    <source>
        <strain evidence="9 10">DSM 23737</strain>
    </source>
</reference>
<dbReference type="AlphaFoldDB" id="A0A7W3JSH6"/>
<dbReference type="PANTHER" id="PTHR43811">
    <property type="entry name" value="FKBP-TYPE PEPTIDYL-PROLYL CIS-TRANS ISOMERASE FKPA"/>
    <property type="match status" value="1"/>
</dbReference>
<name>A0A7W3JSH6_9MICO</name>
<feature type="domain" description="PPIase FKBP-type" evidence="8">
    <location>
        <begin position="228"/>
        <end position="314"/>
    </location>
</feature>
<dbReference type="Pfam" id="PF00254">
    <property type="entry name" value="FKBP_C"/>
    <property type="match status" value="2"/>
</dbReference>
<evidence type="ECO:0000256" key="3">
    <source>
        <dbReference type="ARBA" id="ARBA00023110"/>
    </source>
</evidence>
<evidence type="ECO:0000313" key="10">
    <source>
        <dbReference type="Proteomes" id="UP000524237"/>
    </source>
</evidence>
<dbReference type="PROSITE" id="PS50059">
    <property type="entry name" value="FKBP_PPIASE"/>
    <property type="match status" value="2"/>
</dbReference>
<evidence type="ECO:0000256" key="7">
    <source>
        <dbReference type="SAM" id="SignalP"/>
    </source>
</evidence>
<keyword evidence="3 5" id="KW-0697">Rotamase</keyword>
<dbReference type="PROSITE" id="PS51257">
    <property type="entry name" value="PROKAR_LIPOPROTEIN"/>
    <property type="match status" value="1"/>
</dbReference>
<evidence type="ECO:0000256" key="1">
    <source>
        <dbReference type="ARBA" id="ARBA00000971"/>
    </source>
</evidence>
<evidence type="ECO:0000313" key="9">
    <source>
        <dbReference type="EMBL" id="MBA8828426.1"/>
    </source>
</evidence>
<feature type="domain" description="PPIase FKBP-type" evidence="8">
    <location>
        <begin position="82"/>
        <end position="173"/>
    </location>
</feature>
<comment type="similarity">
    <text evidence="2 6">Belongs to the FKBP-type PPIase family.</text>
</comment>
<dbReference type="InterPro" id="IPR046357">
    <property type="entry name" value="PPIase_dom_sf"/>
</dbReference>
<dbReference type="EC" id="5.2.1.8" evidence="6"/>
<dbReference type="SUPFAM" id="SSF54534">
    <property type="entry name" value="FKBP-like"/>
    <property type="match status" value="2"/>
</dbReference>
<keyword evidence="4 5" id="KW-0413">Isomerase</keyword>
<dbReference type="EMBL" id="JACGWU010000001">
    <property type="protein sequence ID" value="MBA8828426.1"/>
    <property type="molecule type" value="Genomic_DNA"/>
</dbReference>
<proteinExistence type="inferred from homology"/>
<dbReference type="Proteomes" id="UP000524237">
    <property type="component" value="Unassembled WGS sequence"/>
</dbReference>
<keyword evidence="10" id="KW-1185">Reference proteome</keyword>
<keyword evidence="7" id="KW-0732">Signal</keyword>
<comment type="catalytic activity">
    <reaction evidence="1 5 6">
        <text>[protein]-peptidylproline (omega=180) = [protein]-peptidylproline (omega=0)</text>
        <dbReference type="Rhea" id="RHEA:16237"/>
        <dbReference type="Rhea" id="RHEA-COMP:10747"/>
        <dbReference type="Rhea" id="RHEA-COMP:10748"/>
        <dbReference type="ChEBI" id="CHEBI:83833"/>
        <dbReference type="ChEBI" id="CHEBI:83834"/>
        <dbReference type="EC" id="5.2.1.8"/>
    </reaction>
</comment>
<sequence>MRKSVALIASVTLIAALAGCSAAGGASADCTVRAETGSATQALNITGDFGTVPTVVIPSALTTSTTQRQVITQGSGDMVTSGQTVTIDVSIYNGATGQVLQDSKFDRSTTMAVTLSDTATLPGIVKALECLPIGTRVAAAIAPADAFGTAGNAQAGIGPDTTIVLVADIVSTALAKANGASQPAVDGFPSVVLDDKGVPGITIPKTAAPTDFKVAVLKKGDGPVVKTGATVTVHYTGALWADNSIFDSSWSKGAPATFSLTAVVPGFAQAIEGQTVGSQVIAIIPPALGYGNQASGAIPAGSTLVFVIDILASN</sequence>
<dbReference type="RefSeq" id="WP_182483838.1">
    <property type="nucleotide sequence ID" value="NZ_JACGWU010000001.1"/>
</dbReference>
<feature type="signal peptide" evidence="7">
    <location>
        <begin position="1"/>
        <end position="28"/>
    </location>
</feature>
<evidence type="ECO:0000256" key="2">
    <source>
        <dbReference type="ARBA" id="ARBA00006577"/>
    </source>
</evidence>
<evidence type="ECO:0000259" key="8">
    <source>
        <dbReference type="PROSITE" id="PS50059"/>
    </source>
</evidence>
<evidence type="ECO:0000256" key="5">
    <source>
        <dbReference type="PROSITE-ProRule" id="PRU00277"/>
    </source>
</evidence>
<evidence type="ECO:0000256" key="4">
    <source>
        <dbReference type="ARBA" id="ARBA00023235"/>
    </source>
</evidence>
<organism evidence="9 10">
    <name type="scientific">Alpinimonas psychrophila</name>
    <dbReference type="NCBI Taxonomy" id="748908"/>
    <lineage>
        <taxon>Bacteria</taxon>
        <taxon>Bacillati</taxon>
        <taxon>Actinomycetota</taxon>
        <taxon>Actinomycetes</taxon>
        <taxon>Micrococcales</taxon>
        <taxon>Microbacteriaceae</taxon>
        <taxon>Alpinimonas</taxon>
    </lineage>
</organism>
<comment type="caution">
    <text evidence="9">The sequence shown here is derived from an EMBL/GenBank/DDBJ whole genome shotgun (WGS) entry which is preliminary data.</text>
</comment>
<dbReference type="PANTHER" id="PTHR43811:SF19">
    <property type="entry name" value="39 KDA FK506-BINDING NUCLEAR PROTEIN"/>
    <property type="match status" value="1"/>
</dbReference>
<dbReference type="Gene3D" id="3.10.50.40">
    <property type="match status" value="2"/>
</dbReference>
<gene>
    <name evidence="9" type="ORF">FB555_000497</name>
</gene>
<dbReference type="GO" id="GO:0003755">
    <property type="term" value="F:peptidyl-prolyl cis-trans isomerase activity"/>
    <property type="evidence" value="ECO:0007669"/>
    <property type="project" value="UniProtKB-UniRule"/>
</dbReference>
<protein>
    <recommendedName>
        <fullName evidence="6">Peptidyl-prolyl cis-trans isomerase</fullName>
        <ecNumber evidence="6">5.2.1.8</ecNumber>
    </recommendedName>
</protein>
<dbReference type="InterPro" id="IPR001179">
    <property type="entry name" value="PPIase_FKBP_dom"/>
</dbReference>
<accession>A0A7W3JSH6</accession>
<feature type="chain" id="PRO_5031383075" description="Peptidyl-prolyl cis-trans isomerase" evidence="7">
    <location>
        <begin position="29"/>
        <end position="314"/>
    </location>
</feature>
<evidence type="ECO:0000256" key="6">
    <source>
        <dbReference type="RuleBase" id="RU003915"/>
    </source>
</evidence>